<protein>
    <submittedName>
        <fullName evidence="2">HD domain-containing protein</fullName>
    </submittedName>
</protein>
<evidence type="ECO:0000313" key="2">
    <source>
        <dbReference type="EMBL" id="SHJ78028.1"/>
    </source>
</evidence>
<dbReference type="SUPFAM" id="SSF109604">
    <property type="entry name" value="HD-domain/PDEase-like"/>
    <property type="match status" value="1"/>
</dbReference>
<dbReference type="Proteomes" id="UP000184386">
    <property type="component" value="Unassembled WGS sequence"/>
</dbReference>
<dbReference type="AlphaFoldDB" id="A0A1M6M3C6"/>
<feature type="domain" description="HD/PDEase" evidence="1">
    <location>
        <begin position="19"/>
        <end position="150"/>
    </location>
</feature>
<name>A0A1M6M3C6_9FIRM</name>
<sequence>MILTPKEAEKELKIAEEMNPGAWIGHSESVGKNAGLIAERIEHMDRDVAYAMGLLHDIGRREGFKSILHTLDGYNYMTSLGQKEIARICLTHSFPQKDINTFLGKFDCTMEEKAFIADYLQKAEYDDYDRLIQLCDAISLPEGACIMEKRLLDVAMRHGVPDFTINKWKAFLNLKKYFDGLCGCNIYDLLPNVVENSFRDLV</sequence>
<accession>A0A1M6M3C6</accession>
<dbReference type="CDD" id="cd00077">
    <property type="entry name" value="HDc"/>
    <property type="match status" value="1"/>
</dbReference>
<evidence type="ECO:0000259" key="1">
    <source>
        <dbReference type="SMART" id="SM00471"/>
    </source>
</evidence>
<dbReference type="SMART" id="SM00471">
    <property type="entry name" value="HDc"/>
    <property type="match status" value="1"/>
</dbReference>
<dbReference type="Pfam" id="PF01966">
    <property type="entry name" value="HD"/>
    <property type="match status" value="1"/>
</dbReference>
<dbReference type="Gene3D" id="1.10.3210.10">
    <property type="entry name" value="Hypothetical protein af1432"/>
    <property type="match status" value="1"/>
</dbReference>
<organism evidence="2 3">
    <name type="scientific">Anaerocolumna jejuensis DSM 15929</name>
    <dbReference type="NCBI Taxonomy" id="1121322"/>
    <lineage>
        <taxon>Bacteria</taxon>
        <taxon>Bacillati</taxon>
        <taxon>Bacillota</taxon>
        <taxon>Clostridia</taxon>
        <taxon>Lachnospirales</taxon>
        <taxon>Lachnospiraceae</taxon>
        <taxon>Anaerocolumna</taxon>
    </lineage>
</organism>
<evidence type="ECO:0000313" key="3">
    <source>
        <dbReference type="Proteomes" id="UP000184386"/>
    </source>
</evidence>
<proteinExistence type="predicted"/>
<dbReference type="STRING" id="1121322.SAMN02745136_00828"/>
<reference evidence="2 3" key="1">
    <citation type="submission" date="2016-11" db="EMBL/GenBank/DDBJ databases">
        <authorList>
            <person name="Jaros S."/>
            <person name="Januszkiewicz K."/>
            <person name="Wedrychowicz H."/>
        </authorList>
    </citation>
    <scope>NUCLEOTIDE SEQUENCE [LARGE SCALE GENOMIC DNA]</scope>
    <source>
        <strain evidence="2 3">DSM 15929</strain>
    </source>
</reference>
<dbReference type="InterPro" id="IPR003607">
    <property type="entry name" value="HD/PDEase_dom"/>
</dbReference>
<dbReference type="InterPro" id="IPR006674">
    <property type="entry name" value="HD_domain"/>
</dbReference>
<dbReference type="EMBL" id="FRAC01000007">
    <property type="protein sequence ID" value="SHJ78028.1"/>
    <property type="molecule type" value="Genomic_DNA"/>
</dbReference>
<dbReference type="RefSeq" id="WP_073273232.1">
    <property type="nucleotide sequence ID" value="NZ_FRAC01000007.1"/>
</dbReference>
<gene>
    <name evidence="2" type="ORF">SAMN02745136_00828</name>
</gene>
<keyword evidence="3" id="KW-1185">Reference proteome</keyword>